<dbReference type="Gramene" id="OPUNC01G09810.2">
    <property type="protein sequence ID" value="OPUNC01G09810.2"/>
    <property type="gene ID" value="OPUNC01G09810"/>
</dbReference>
<feature type="repeat" description="ANK" evidence="3">
    <location>
        <begin position="233"/>
        <end position="265"/>
    </location>
</feature>
<reference evidence="5" key="1">
    <citation type="submission" date="2015-04" db="UniProtKB">
        <authorList>
            <consortium name="EnsemblPlants"/>
        </authorList>
    </citation>
    <scope>IDENTIFICATION</scope>
</reference>
<evidence type="ECO:0000313" key="6">
    <source>
        <dbReference type="Proteomes" id="UP000026962"/>
    </source>
</evidence>
<dbReference type="Proteomes" id="UP000026962">
    <property type="component" value="Chromosome 1"/>
</dbReference>
<protein>
    <submittedName>
        <fullName evidence="5">Uncharacterized protein</fullName>
    </submittedName>
</protein>
<keyword evidence="2 3" id="KW-0040">ANK repeat</keyword>
<evidence type="ECO:0000256" key="2">
    <source>
        <dbReference type="ARBA" id="ARBA00023043"/>
    </source>
</evidence>
<evidence type="ECO:0000256" key="3">
    <source>
        <dbReference type="PROSITE-ProRule" id="PRU00023"/>
    </source>
</evidence>
<evidence type="ECO:0000256" key="4">
    <source>
        <dbReference type="SAM" id="MobiDB-lite"/>
    </source>
</evidence>
<dbReference type="Gene3D" id="1.25.40.20">
    <property type="entry name" value="Ankyrin repeat-containing domain"/>
    <property type="match status" value="1"/>
</dbReference>
<dbReference type="AlphaFoldDB" id="A0A0E0JGK5"/>
<name>A0A0E0JGK5_ORYPU</name>
<dbReference type="PANTHER" id="PTHR24203">
    <property type="entry name" value="ANKYRIN REPEAT FAMILY PROTEIN"/>
    <property type="match status" value="1"/>
</dbReference>
<keyword evidence="1" id="KW-0677">Repeat</keyword>
<feature type="repeat" description="ANK" evidence="3">
    <location>
        <begin position="266"/>
        <end position="292"/>
    </location>
</feature>
<accession>A0A0E0JGK5</accession>
<organism evidence="5">
    <name type="scientific">Oryza punctata</name>
    <name type="common">Red rice</name>
    <dbReference type="NCBI Taxonomy" id="4537"/>
    <lineage>
        <taxon>Eukaryota</taxon>
        <taxon>Viridiplantae</taxon>
        <taxon>Streptophyta</taxon>
        <taxon>Embryophyta</taxon>
        <taxon>Tracheophyta</taxon>
        <taxon>Spermatophyta</taxon>
        <taxon>Magnoliopsida</taxon>
        <taxon>Liliopsida</taxon>
        <taxon>Poales</taxon>
        <taxon>Poaceae</taxon>
        <taxon>BOP clade</taxon>
        <taxon>Oryzoideae</taxon>
        <taxon>Oryzeae</taxon>
        <taxon>Oryzinae</taxon>
        <taxon>Oryza</taxon>
    </lineage>
</organism>
<dbReference type="EnsemblPlants" id="OPUNC01G09810.2">
    <property type="protein sequence ID" value="OPUNC01G09810.2"/>
    <property type="gene ID" value="OPUNC01G09810"/>
</dbReference>
<dbReference type="InterPro" id="IPR036770">
    <property type="entry name" value="Ankyrin_rpt-contain_sf"/>
</dbReference>
<dbReference type="Pfam" id="PF12796">
    <property type="entry name" value="Ank_2"/>
    <property type="match status" value="1"/>
</dbReference>
<evidence type="ECO:0000256" key="1">
    <source>
        <dbReference type="ARBA" id="ARBA00022737"/>
    </source>
</evidence>
<feature type="region of interest" description="Disordered" evidence="4">
    <location>
        <begin position="61"/>
        <end position="141"/>
    </location>
</feature>
<dbReference type="PROSITE" id="PS50088">
    <property type="entry name" value="ANK_REPEAT"/>
    <property type="match status" value="2"/>
</dbReference>
<evidence type="ECO:0000313" key="5">
    <source>
        <dbReference type="EnsemblPlants" id="OPUNC01G09810.2"/>
    </source>
</evidence>
<dbReference type="InterPro" id="IPR002110">
    <property type="entry name" value="Ankyrin_rpt"/>
</dbReference>
<dbReference type="SUPFAM" id="SSF48403">
    <property type="entry name" value="Ankyrin repeat"/>
    <property type="match status" value="1"/>
</dbReference>
<sequence length="312" mass="34366">MRREGRRTGTRWRRGGDCLVPSHRSPSFPAPLIAVLPRLRAPPISPWVLPGVAAALPPVEPSRRMSGQACGLRRQRGTNQWRCDRASSAVSQEKQGRSTRVDDGSGAIPELTTSNGGSQKAGVVPEAESPAGSIDKHRPTTLQVQLDDNSRRLTADARTVDHAVAMRSAKTRCECLAVSITKYVLCLMVEGMMEGKQEDVPRTVLGDHKVWLFKWLKHEKQDRPSHGRKGIEDEATPLHYAVQVGALQTVKLLIKNMVDVNVADNDGWTPLHLAIQSRNRDIAMILLVNVADKTRRIKLLSTNTMYTLTGAA</sequence>
<dbReference type="SMART" id="SM00248">
    <property type="entry name" value="ANK"/>
    <property type="match status" value="2"/>
</dbReference>
<keyword evidence="6" id="KW-1185">Reference proteome</keyword>
<reference evidence="5" key="2">
    <citation type="submission" date="2018-05" db="EMBL/GenBank/DDBJ databases">
        <title>OpunRS2 (Oryza punctata Reference Sequence Version 2).</title>
        <authorList>
            <person name="Zhang J."/>
            <person name="Kudrna D."/>
            <person name="Lee S."/>
            <person name="Talag J."/>
            <person name="Welchert J."/>
            <person name="Wing R.A."/>
        </authorList>
    </citation>
    <scope>NUCLEOTIDE SEQUENCE [LARGE SCALE GENOMIC DNA]</scope>
</reference>
<proteinExistence type="predicted"/>
<dbReference type="PANTHER" id="PTHR24203:SF76">
    <property type="entry name" value="ANKYRIN REPEAT DOMAIN-CONTAINING PROTEIN EMB506, CHLOROPLASTIC"/>
    <property type="match status" value="1"/>
</dbReference>
<feature type="compositionally biased region" description="Basic and acidic residues" evidence="4">
    <location>
        <begin position="94"/>
        <end position="103"/>
    </location>
</feature>
<dbReference type="PROSITE" id="PS50297">
    <property type="entry name" value="ANK_REP_REGION"/>
    <property type="match status" value="2"/>
</dbReference>